<sequence length="735" mass="81677">MAMSLARAYERRLREADHAPTATAARPMARAKGTLPAPPLAGLSNPKADGGSRPKYRRLSPEELAKKRKGIFLLEFDDGASEEDAVADLGISLHALTVISTANTMRLHVRVGNADLLALVDLGSTHTFVNTATAQRLGLPVHPRPGLSVKVANGDRVASLGLCPDMALHVQGEAFYINTYALALDGFDIVLDVQWLASLGPIVWDFAALSMEFWRVGRVVCWSGVGSSAPAVLSIGSATDLMEALLVDYDDVFAIPTTLPPVRRHDHRIHLLPGAAPVAVRPYRYPQLLKDEIERQCEDMLAQGIIRHTSSPFSSPVLLVRKHDGSWRFCVDYRALNEQSKINFPFRWLMSYWMNSKALLDLRSGYHQVRMHPDDVAKTAFRTHHGHFEFLVMPFGLTNAPATFQALMNDILRPYIRRFVLAEHLQHIKAVLQLLRSHSLFLKRSKCFFGKETVAYLGHIISGDGVAMDPDKVAAVEAWPRPRTIRALCGFLGLTGYYRKFIAGYGSVAHALMALLKREAFSWAPEAEHAFVALKRALTSAPLLQLPDFSARFVVDCDASGSGFGAVLHQGDGAISFFSGPVAPQHAKLPAYECELIGLVKAVRHWRPYFWGQPFTVHTDHWSLKFLLDQCLTTIPQHTWVSKLFGYDFTVEYRPGKQNVVADTLSCRDEESALAVHALTGPPFDIFSAPISKHMTFVPKLLLAQHRTAARMSMDCCCSRAMHLFWMSLFYGLNC</sequence>
<evidence type="ECO:0000256" key="2">
    <source>
        <dbReference type="ARBA" id="ARBA00022679"/>
    </source>
</evidence>
<keyword evidence="2" id="KW-0808">Transferase</keyword>
<dbReference type="GO" id="GO:0008233">
    <property type="term" value="F:peptidase activity"/>
    <property type="evidence" value="ECO:0007669"/>
    <property type="project" value="UniProtKB-KW"/>
</dbReference>
<dbReference type="InterPro" id="IPR021109">
    <property type="entry name" value="Peptidase_aspartic_dom_sf"/>
</dbReference>
<dbReference type="InterPro" id="IPR041577">
    <property type="entry name" value="RT_RNaseH_2"/>
</dbReference>
<dbReference type="FunFam" id="3.10.10.10:FF:000007">
    <property type="entry name" value="Retrovirus-related Pol polyprotein from transposon 17.6-like Protein"/>
    <property type="match status" value="1"/>
</dbReference>
<feature type="domain" description="Reverse transcriptase" evidence="10">
    <location>
        <begin position="320"/>
        <end position="461"/>
    </location>
</feature>
<dbReference type="Pfam" id="PF17919">
    <property type="entry name" value="RT_RNaseH_2"/>
    <property type="match status" value="1"/>
</dbReference>
<feature type="domain" description="Reverse transcriptase/retrotransposon-derived protein RNase H-like" evidence="11">
    <location>
        <begin position="523"/>
        <end position="617"/>
    </location>
</feature>
<dbReference type="SUPFAM" id="SSF56672">
    <property type="entry name" value="DNA/RNA polymerases"/>
    <property type="match status" value="1"/>
</dbReference>
<dbReference type="SUPFAM" id="SSF50630">
    <property type="entry name" value="Acid proteases"/>
    <property type="match status" value="1"/>
</dbReference>
<dbReference type="GO" id="GO:0006508">
    <property type="term" value="P:proteolysis"/>
    <property type="evidence" value="ECO:0007669"/>
    <property type="project" value="UniProtKB-KW"/>
</dbReference>
<evidence type="ECO:0000256" key="8">
    <source>
        <dbReference type="ARBA" id="ARBA00023268"/>
    </source>
</evidence>
<dbReference type="GO" id="GO:0004519">
    <property type="term" value="F:endonuclease activity"/>
    <property type="evidence" value="ECO:0007669"/>
    <property type="project" value="UniProtKB-KW"/>
</dbReference>
<keyword evidence="7" id="KW-0695">RNA-directed DNA polymerase</keyword>
<keyword evidence="6" id="KW-0378">Hydrolase</keyword>
<dbReference type="Proteomes" id="UP001341281">
    <property type="component" value="Chromosome 09"/>
</dbReference>
<evidence type="ECO:0008006" key="14">
    <source>
        <dbReference type="Google" id="ProtNLM"/>
    </source>
</evidence>
<keyword evidence="8" id="KW-0511">Multifunctional enzyme</keyword>
<evidence type="ECO:0000313" key="13">
    <source>
        <dbReference type="Proteomes" id="UP001341281"/>
    </source>
</evidence>
<dbReference type="Gene3D" id="2.40.70.10">
    <property type="entry name" value="Acid Proteases"/>
    <property type="match status" value="1"/>
</dbReference>
<dbReference type="InterPro" id="IPR043502">
    <property type="entry name" value="DNA/RNA_pol_sf"/>
</dbReference>
<keyword evidence="4" id="KW-0540">Nuclease</keyword>
<dbReference type="Gene3D" id="3.30.70.270">
    <property type="match status" value="2"/>
</dbReference>
<dbReference type="GO" id="GO:0003964">
    <property type="term" value="F:RNA-directed DNA polymerase activity"/>
    <property type="evidence" value="ECO:0007669"/>
    <property type="project" value="UniProtKB-KW"/>
</dbReference>
<evidence type="ECO:0000256" key="1">
    <source>
        <dbReference type="ARBA" id="ARBA00022670"/>
    </source>
</evidence>
<organism evidence="12 13">
    <name type="scientific">Paspalum notatum var. saurae</name>
    <dbReference type="NCBI Taxonomy" id="547442"/>
    <lineage>
        <taxon>Eukaryota</taxon>
        <taxon>Viridiplantae</taxon>
        <taxon>Streptophyta</taxon>
        <taxon>Embryophyta</taxon>
        <taxon>Tracheophyta</taxon>
        <taxon>Spermatophyta</taxon>
        <taxon>Magnoliopsida</taxon>
        <taxon>Liliopsida</taxon>
        <taxon>Poales</taxon>
        <taxon>Poaceae</taxon>
        <taxon>PACMAD clade</taxon>
        <taxon>Panicoideae</taxon>
        <taxon>Andropogonodae</taxon>
        <taxon>Paspaleae</taxon>
        <taxon>Paspalinae</taxon>
        <taxon>Paspalum</taxon>
    </lineage>
</organism>
<dbReference type="InterPro" id="IPR000477">
    <property type="entry name" value="RT_dom"/>
</dbReference>
<evidence type="ECO:0000259" key="10">
    <source>
        <dbReference type="Pfam" id="PF00078"/>
    </source>
</evidence>
<evidence type="ECO:0000259" key="11">
    <source>
        <dbReference type="Pfam" id="PF17919"/>
    </source>
</evidence>
<evidence type="ECO:0000256" key="7">
    <source>
        <dbReference type="ARBA" id="ARBA00022918"/>
    </source>
</evidence>
<dbReference type="PANTHER" id="PTHR37984">
    <property type="entry name" value="PROTEIN CBG26694"/>
    <property type="match status" value="1"/>
</dbReference>
<dbReference type="CDD" id="cd00303">
    <property type="entry name" value="retropepsin_like"/>
    <property type="match status" value="1"/>
</dbReference>
<dbReference type="AlphaFoldDB" id="A0AAQ3UKY3"/>
<keyword evidence="3" id="KW-0548">Nucleotidyltransferase</keyword>
<dbReference type="InterPro" id="IPR043128">
    <property type="entry name" value="Rev_trsase/Diguanyl_cyclase"/>
</dbReference>
<dbReference type="FunFam" id="3.30.70.270:FF:000020">
    <property type="entry name" value="Transposon Tf2-6 polyprotein-like Protein"/>
    <property type="match status" value="1"/>
</dbReference>
<dbReference type="EMBL" id="CP144753">
    <property type="protein sequence ID" value="WVZ94139.1"/>
    <property type="molecule type" value="Genomic_DNA"/>
</dbReference>
<dbReference type="PANTHER" id="PTHR37984:SF5">
    <property type="entry name" value="PROTEIN NYNRIN-LIKE"/>
    <property type="match status" value="1"/>
</dbReference>
<dbReference type="Pfam" id="PF00078">
    <property type="entry name" value="RVT_1"/>
    <property type="match status" value="1"/>
</dbReference>
<proteinExistence type="predicted"/>
<reference evidence="12 13" key="1">
    <citation type="submission" date="2024-02" db="EMBL/GenBank/DDBJ databases">
        <title>High-quality chromosome-scale genome assembly of Pensacola bahiagrass (Paspalum notatum Flugge var. saurae).</title>
        <authorList>
            <person name="Vega J.M."/>
            <person name="Podio M."/>
            <person name="Orjuela J."/>
            <person name="Siena L.A."/>
            <person name="Pessino S.C."/>
            <person name="Combes M.C."/>
            <person name="Mariac C."/>
            <person name="Albertini E."/>
            <person name="Pupilli F."/>
            <person name="Ortiz J.P.A."/>
            <person name="Leblanc O."/>
        </authorList>
    </citation>
    <scope>NUCLEOTIDE SEQUENCE [LARGE SCALE GENOMIC DNA]</scope>
    <source>
        <strain evidence="12">R1</strain>
        <tissue evidence="12">Leaf</tissue>
    </source>
</reference>
<keyword evidence="5" id="KW-0255">Endonuclease</keyword>
<feature type="compositionally biased region" description="Low complexity" evidence="9">
    <location>
        <begin position="19"/>
        <end position="31"/>
    </location>
</feature>
<evidence type="ECO:0000256" key="5">
    <source>
        <dbReference type="ARBA" id="ARBA00022759"/>
    </source>
</evidence>
<evidence type="ECO:0000256" key="4">
    <source>
        <dbReference type="ARBA" id="ARBA00022722"/>
    </source>
</evidence>
<protein>
    <recommendedName>
        <fullName evidence="14">Reverse transcriptase domain-containing protein</fullName>
    </recommendedName>
</protein>
<dbReference type="Gene3D" id="3.10.10.10">
    <property type="entry name" value="HIV Type 1 Reverse Transcriptase, subunit A, domain 1"/>
    <property type="match status" value="1"/>
</dbReference>
<evidence type="ECO:0000313" key="12">
    <source>
        <dbReference type="EMBL" id="WVZ94139.1"/>
    </source>
</evidence>
<evidence type="ECO:0000256" key="6">
    <source>
        <dbReference type="ARBA" id="ARBA00022801"/>
    </source>
</evidence>
<dbReference type="InterPro" id="IPR050951">
    <property type="entry name" value="Retrovirus_Pol_polyprotein"/>
</dbReference>
<feature type="region of interest" description="Disordered" evidence="9">
    <location>
        <begin position="13"/>
        <end position="60"/>
    </location>
</feature>
<accession>A0AAQ3UKY3</accession>
<evidence type="ECO:0000256" key="3">
    <source>
        <dbReference type="ARBA" id="ARBA00022695"/>
    </source>
</evidence>
<dbReference type="CDD" id="cd09274">
    <property type="entry name" value="RNase_HI_RT_Ty3"/>
    <property type="match status" value="1"/>
</dbReference>
<keyword evidence="13" id="KW-1185">Reference proteome</keyword>
<name>A0AAQ3UKY3_PASNO</name>
<dbReference type="CDD" id="cd01647">
    <property type="entry name" value="RT_LTR"/>
    <property type="match status" value="1"/>
</dbReference>
<gene>
    <name evidence="12" type="ORF">U9M48_040071</name>
</gene>
<dbReference type="Pfam" id="PF08284">
    <property type="entry name" value="RVP_2"/>
    <property type="match status" value="1"/>
</dbReference>
<evidence type="ECO:0000256" key="9">
    <source>
        <dbReference type="SAM" id="MobiDB-lite"/>
    </source>
</evidence>
<keyword evidence="1" id="KW-0645">Protease</keyword>